<evidence type="ECO:0000256" key="2">
    <source>
        <dbReference type="ARBA" id="ARBA00022448"/>
    </source>
</evidence>
<evidence type="ECO:0000313" key="8">
    <source>
        <dbReference type="Proteomes" id="UP000243876"/>
    </source>
</evidence>
<protein>
    <submittedName>
        <fullName evidence="7">SPOSA6832_04445-mRNA-1:cds</fullName>
    </submittedName>
</protein>
<evidence type="ECO:0000256" key="6">
    <source>
        <dbReference type="SAM" id="Phobius"/>
    </source>
</evidence>
<proteinExistence type="predicted"/>
<comment type="subcellular location">
    <subcellularLocation>
        <location evidence="1">Membrane</location>
        <topology evidence="1">Multi-pass membrane protein</topology>
    </subcellularLocation>
</comment>
<feature type="transmembrane region" description="Helical" evidence="6">
    <location>
        <begin position="366"/>
        <end position="386"/>
    </location>
</feature>
<evidence type="ECO:0000256" key="5">
    <source>
        <dbReference type="ARBA" id="ARBA00023136"/>
    </source>
</evidence>
<keyword evidence="5 6" id="KW-0472">Membrane</keyword>
<dbReference type="PANTHER" id="PTHR43791:SF24">
    <property type="entry name" value="NICOTINIC ACID PLASMA MEMBRANE TRANSPORTER"/>
    <property type="match status" value="1"/>
</dbReference>
<keyword evidence="3 6" id="KW-0812">Transmembrane</keyword>
<evidence type="ECO:0000256" key="4">
    <source>
        <dbReference type="ARBA" id="ARBA00022989"/>
    </source>
</evidence>
<dbReference type="Proteomes" id="UP000243876">
    <property type="component" value="Unassembled WGS sequence"/>
</dbReference>
<keyword evidence="2" id="KW-0813">Transport</keyword>
<keyword evidence="8" id="KW-1185">Reference proteome</keyword>
<feature type="transmembrane region" description="Helical" evidence="6">
    <location>
        <begin position="113"/>
        <end position="136"/>
    </location>
</feature>
<reference evidence="8" key="1">
    <citation type="submission" date="2015-02" db="EMBL/GenBank/DDBJ databases">
        <authorList>
            <person name="Gon?alves P."/>
        </authorList>
    </citation>
    <scope>NUCLEOTIDE SEQUENCE [LARGE SCALE GENOMIC DNA]</scope>
</reference>
<dbReference type="Gene3D" id="1.20.1250.20">
    <property type="entry name" value="MFS general substrate transporter like domains"/>
    <property type="match status" value="1"/>
</dbReference>
<dbReference type="AlphaFoldDB" id="A0A0D6ERN0"/>
<dbReference type="SUPFAM" id="SSF103473">
    <property type="entry name" value="MFS general substrate transporter"/>
    <property type="match status" value="1"/>
</dbReference>
<dbReference type="Pfam" id="PF07690">
    <property type="entry name" value="MFS_1"/>
    <property type="match status" value="1"/>
</dbReference>
<dbReference type="OrthoDB" id="2985014at2759"/>
<feature type="non-terminal residue" evidence="7">
    <location>
        <position position="1"/>
    </location>
</feature>
<dbReference type="PANTHER" id="PTHR43791">
    <property type="entry name" value="PERMEASE-RELATED"/>
    <property type="match status" value="1"/>
</dbReference>
<feature type="transmembrane region" description="Helical" evidence="6">
    <location>
        <begin position="148"/>
        <end position="168"/>
    </location>
</feature>
<feature type="transmembrane region" description="Helical" evidence="6">
    <location>
        <begin position="278"/>
        <end position="297"/>
    </location>
</feature>
<accession>A0A0D6ERN0</accession>
<sequence>MSTASKSEDKAFTVDKEALGYSIGTIDENSTDEELLHYQIDPKVGGLMTDINAPANGLSVATSIFYATYVAFEPAWTTLLKTLRPSRLLPTVTLLWGFTLVGSGFMTSYGGLIAVRLVLGFLESALTPCLFLWLTFFYQRDEIGIRTFYMFVSAALSGVVGGLIAAGFLKMDGLGGWEGWRYLFAIEGGITVLISIAIAFYVPDSYHHAHYLTPRQKLLMRVREVQSAHYTGSQDFSWGEVRKALALNQLGYSSINSQLLRAALVYGVGAYICDHYNIRFWLLVPTGLVTCLGYALLTGVQDSVGCSLFACFCAATGIYLCVGLHVSWLNTNIAGIRKRSTAIGIQQLMGNCGGITDKPHYRLGHAFSLGSMALALVGLAGETYLYRSRNAKKLAMTEEEKEAQDAAGVTGDAHWSFMYVW</sequence>
<evidence type="ECO:0000313" key="7">
    <source>
        <dbReference type="EMBL" id="CEQ42619.1"/>
    </source>
</evidence>
<dbReference type="EMBL" id="CENE01000030">
    <property type="protein sequence ID" value="CEQ42619.1"/>
    <property type="molecule type" value="Genomic_DNA"/>
</dbReference>
<dbReference type="GO" id="GO:0016020">
    <property type="term" value="C:membrane"/>
    <property type="evidence" value="ECO:0007669"/>
    <property type="project" value="UniProtKB-SubCell"/>
</dbReference>
<feature type="transmembrane region" description="Helical" evidence="6">
    <location>
        <begin position="88"/>
        <end position="107"/>
    </location>
</feature>
<dbReference type="InterPro" id="IPR011701">
    <property type="entry name" value="MFS"/>
</dbReference>
<dbReference type="InterPro" id="IPR036259">
    <property type="entry name" value="MFS_trans_sf"/>
</dbReference>
<feature type="transmembrane region" description="Helical" evidence="6">
    <location>
        <begin position="304"/>
        <end position="328"/>
    </location>
</feature>
<organism evidence="7 8">
    <name type="scientific">Sporidiobolus salmonicolor</name>
    <name type="common">Yeast-like fungus</name>
    <name type="synonym">Sporobolomyces salmonicolor</name>
    <dbReference type="NCBI Taxonomy" id="5005"/>
    <lineage>
        <taxon>Eukaryota</taxon>
        <taxon>Fungi</taxon>
        <taxon>Dikarya</taxon>
        <taxon>Basidiomycota</taxon>
        <taxon>Pucciniomycotina</taxon>
        <taxon>Microbotryomycetes</taxon>
        <taxon>Sporidiobolales</taxon>
        <taxon>Sporidiobolaceae</taxon>
        <taxon>Sporobolomyces</taxon>
    </lineage>
</organism>
<evidence type="ECO:0000256" key="1">
    <source>
        <dbReference type="ARBA" id="ARBA00004141"/>
    </source>
</evidence>
<evidence type="ECO:0000256" key="3">
    <source>
        <dbReference type="ARBA" id="ARBA00022692"/>
    </source>
</evidence>
<gene>
    <name evidence="7" type="primary">SPOSA6832_04445</name>
</gene>
<dbReference type="GO" id="GO:0022857">
    <property type="term" value="F:transmembrane transporter activity"/>
    <property type="evidence" value="ECO:0007669"/>
    <property type="project" value="InterPro"/>
</dbReference>
<keyword evidence="4 6" id="KW-1133">Transmembrane helix</keyword>
<feature type="transmembrane region" description="Helical" evidence="6">
    <location>
        <begin position="180"/>
        <end position="202"/>
    </location>
</feature>
<name>A0A0D6ERN0_SPOSA</name>